<dbReference type="EMBL" id="JBHSSW010000012">
    <property type="protein sequence ID" value="MFC6198492.1"/>
    <property type="molecule type" value="Genomic_DNA"/>
</dbReference>
<feature type="region of interest" description="Disordered" evidence="1">
    <location>
        <begin position="54"/>
        <end position="107"/>
    </location>
</feature>
<proteinExistence type="predicted"/>
<evidence type="ECO:0000313" key="2">
    <source>
        <dbReference type="EMBL" id="MFC6198492.1"/>
    </source>
</evidence>
<name>A0ABW1SA19_9PROT</name>
<dbReference type="Proteomes" id="UP001596303">
    <property type="component" value="Unassembled WGS sequence"/>
</dbReference>
<evidence type="ECO:0000256" key="1">
    <source>
        <dbReference type="SAM" id="MobiDB-lite"/>
    </source>
</evidence>
<organism evidence="2 3">
    <name type="scientific">Ponticaulis profundi</name>
    <dbReference type="NCBI Taxonomy" id="2665222"/>
    <lineage>
        <taxon>Bacteria</taxon>
        <taxon>Pseudomonadati</taxon>
        <taxon>Pseudomonadota</taxon>
        <taxon>Alphaproteobacteria</taxon>
        <taxon>Hyphomonadales</taxon>
        <taxon>Hyphomonadaceae</taxon>
        <taxon>Ponticaulis</taxon>
    </lineage>
</organism>
<comment type="caution">
    <text evidence="2">The sequence shown here is derived from an EMBL/GenBank/DDBJ whole genome shotgun (WGS) entry which is preliminary data.</text>
</comment>
<evidence type="ECO:0000313" key="3">
    <source>
        <dbReference type="Proteomes" id="UP001596303"/>
    </source>
</evidence>
<accession>A0ABW1SA19</accession>
<gene>
    <name evidence="2" type="ORF">ACFQDM_10390</name>
</gene>
<reference evidence="3" key="1">
    <citation type="journal article" date="2019" name="Int. J. Syst. Evol. Microbiol.">
        <title>The Global Catalogue of Microorganisms (GCM) 10K type strain sequencing project: providing services to taxonomists for standard genome sequencing and annotation.</title>
        <authorList>
            <consortium name="The Broad Institute Genomics Platform"/>
            <consortium name="The Broad Institute Genome Sequencing Center for Infectious Disease"/>
            <person name="Wu L."/>
            <person name="Ma J."/>
        </authorList>
    </citation>
    <scope>NUCLEOTIDE SEQUENCE [LARGE SCALE GENOMIC DNA]</scope>
    <source>
        <strain evidence="3">CGMCC-1.15741</strain>
    </source>
</reference>
<protein>
    <submittedName>
        <fullName evidence="2">Uncharacterized protein</fullName>
    </submittedName>
</protein>
<keyword evidence="3" id="KW-1185">Reference proteome</keyword>
<feature type="region of interest" description="Disordered" evidence="1">
    <location>
        <begin position="136"/>
        <end position="186"/>
    </location>
</feature>
<dbReference type="RefSeq" id="WP_377378750.1">
    <property type="nucleotide sequence ID" value="NZ_JBHSSW010000012.1"/>
</dbReference>
<sequence>MNIQHAMLALCALAFLPDLTPDAVAQTETELSDEALAAGIEFGLWLTQDEFLSDTPETETEPTTGIPALDLPDPPVLDTRKYRSTNTAPVVMPRLAPAQDSAEPDLQKKPVWSAKPALQEAEPSENPTYDRLMRASQTSGETPQTPDFSAPPEQADRPALTPKSDGDPQARPFQMPDQQQAAEKAVKSLPRQNAASNCILTKQSSTFLTGQTKFTFQNLCDFDITVATRVCHPKASDELNTFSLKAKGKKTETYGKSGSSSQKSNLRTAAFYCRGEDCTPAMPQDCIP</sequence>
<feature type="compositionally biased region" description="Polar residues" evidence="1">
    <location>
        <begin position="136"/>
        <end position="147"/>
    </location>
</feature>